<keyword evidence="4" id="KW-0221">Differentiation</keyword>
<keyword evidence="8" id="KW-0010">Activator</keyword>
<evidence type="ECO:0000256" key="2">
    <source>
        <dbReference type="ARBA" id="ARBA00022473"/>
    </source>
</evidence>
<dbReference type="FunFam" id="1.10.10.60:FF:000119">
    <property type="entry name" value="Transcription factor GAMYB"/>
    <property type="match status" value="1"/>
</dbReference>
<dbReference type="GO" id="GO:0005634">
    <property type="term" value="C:nucleus"/>
    <property type="evidence" value="ECO:0007669"/>
    <property type="project" value="UniProtKB-SubCell"/>
</dbReference>
<dbReference type="GO" id="GO:0000976">
    <property type="term" value="F:transcription cis-regulatory region binding"/>
    <property type="evidence" value="ECO:0007669"/>
    <property type="project" value="UniProtKB-ARBA"/>
</dbReference>
<reference evidence="16" key="1">
    <citation type="submission" date="2024-10" db="EMBL/GenBank/DDBJ databases">
        <authorList>
            <person name="Ryan C."/>
        </authorList>
    </citation>
    <scope>NUCLEOTIDE SEQUENCE [LARGE SCALE GENOMIC DNA]</scope>
</reference>
<dbReference type="PANTHER" id="PTHR47995">
    <property type="entry name" value="TRANSCRIPTION FACTOR MYB33-RELATED"/>
    <property type="match status" value="1"/>
</dbReference>
<evidence type="ECO:0000256" key="5">
    <source>
        <dbReference type="ARBA" id="ARBA00023015"/>
    </source>
</evidence>
<evidence type="ECO:0000256" key="13">
    <source>
        <dbReference type="SAM" id="MobiDB-lite"/>
    </source>
</evidence>
<feature type="domain" description="HTH myb-type" evidence="15">
    <location>
        <begin position="97"/>
        <end position="151"/>
    </location>
</feature>
<keyword evidence="17" id="KW-1185">Reference proteome</keyword>
<evidence type="ECO:0000259" key="14">
    <source>
        <dbReference type="PROSITE" id="PS50090"/>
    </source>
</evidence>
<dbReference type="EMBL" id="OZ075123">
    <property type="protein sequence ID" value="CAL4917702.1"/>
    <property type="molecule type" value="Genomic_DNA"/>
</dbReference>
<dbReference type="PANTHER" id="PTHR47995:SF1">
    <property type="entry name" value="OS03G0578900 PROTEIN"/>
    <property type="match status" value="1"/>
</dbReference>
<evidence type="ECO:0000256" key="1">
    <source>
        <dbReference type="ARBA" id="ARBA00004123"/>
    </source>
</evidence>
<evidence type="ECO:0000313" key="17">
    <source>
        <dbReference type="Proteomes" id="UP001497457"/>
    </source>
</evidence>
<evidence type="ECO:0000256" key="11">
    <source>
        <dbReference type="ARBA" id="ARBA00071221"/>
    </source>
</evidence>
<dbReference type="GO" id="GO:0030154">
    <property type="term" value="P:cell differentiation"/>
    <property type="evidence" value="ECO:0007669"/>
    <property type="project" value="UniProtKB-KW"/>
</dbReference>
<keyword evidence="2" id="KW-0217">Developmental protein</keyword>
<dbReference type="Gene3D" id="1.10.10.60">
    <property type="entry name" value="Homeodomain-like"/>
    <property type="match status" value="2"/>
</dbReference>
<dbReference type="SUPFAM" id="SSF46689">
    <property type="entry name" value="Homeodomain-like"/>
    <property type="match status" value="1"/>
</dbReference>
<feature type="domain" description="HTH myb-type" evidence="15">
    <location>
        <begin position="47"/>
        <end position="96"/>
    </location>
</feature>
<feature type="domain" description="Myb-like" evidence="14">
    <location>
        <begin position="97"/>
        <end position="147"/>
    </location>
</feature>
<feature type="compositionally biased region" description="Basic and acidic residues" evidence="13">
    <location>
        <begin position="349"/>
        <end position="361"/>
    </location>
</feature>
<name>A0ABC8WXZ9_9POAL</name>
<dbReference type="InterPro" id="IPR009057">
    <property type="entry name" value="Homeodomain-like_sf"/>
</dbReference>
<dbReference type="InterPro" id="IPR001005">
    <property type="entry name" value="SANT/Myb"/>
</dbReference>
<evidence type="ECO:0000256" key="7">
    <source>
        <dbReference type="ARBA" id="ARBA00023125"/>
    </source>
</evidence>
<dbReference type="InterPro" id="IPR017930">
    <property type="entry name" value="Myb_dom"/>
</dbReference>
<keyword evidence="6" id="KW-0287">Flowering</keyword>
<keyword evidence="10" id="KW-0539">Nucleus</keyword>
<keyword evidence="9" id="KW-0804">Transcription</keyword>
<evidence type="ECO:0000313" key="16">
    <source>
        <dbReference type="EMBL" id="CAL4917702.1"/>
    </source>
</evidence>
<keyword evidence="7" id="KW-0238">DNA-binding</keyword>
<evidence type="ECO:0000259" key="15">
    <source>
        <dbReference type="PROSITE" id="PS51294"/>
    </source>
</evidence>
<evidence type="ECO:0000256" key="4">
    <source>
        <dbReference type="ARBA" id="ARBA00022782"/>
    </source>
</evidence>
<dbReference type="Proteomes" id="UP001497457">
    <property type="component" value="Chromosome 13rd"/>
</dbReference>
<keyword evidence="5" id="KW-0805">Transcription regulation</keyword>
<dbReference type="SMART" id="SM00717">
    <property type="entry name" value="SANT"/>
    <property type="match status" value="2"/>
</dbReference>
<feature type="region of interest" description="Disordered" evidence="13">
    <location>
        <begin position="380"/>
        <end position="424"/>
    </location>
</feature>
<accession>A0ABC8WXZ9</accession>
<dbReference type="GO" id="GO:0003700">
    <property type="term" value="F:DNA-binding transcription factor activity"/>
    <property type="evidence" value="ECO:0007669"/>
    <property type="project" value="UniProtKB-ARBA"/>
</dbReference>
<keyword evidence="3" id="KW-0677">Repeat</keyword>
<evidence type="ECO:0000256" key="12">
    <source>
        <dbReference type="ARBA" id="ARBA00078675"/>
    </source>
</evidence>
<dbReference type="FunFam" id="1.10.10.60:FF:000001">
    <property type="entry name" value="MYB-related transcription factor"/>
    <property type="match status" value="1"/>
</dbReference>
<evidence type="ECO:0000256" key="10">
    <source>
        <dbReference type="ARBA" id="ARBA00023242"/>
    </source>
</evidence>
<evidence type="ECO:0000256" key="8">
    <source>
        <dbReference type="ARBA" id="ARBA00023159"/>
    </source>
</evidence>
<protein>
    <recommendedName>
        <fullName evidence="11">Transcription factor GAMYB</fullName>
    </recommendedName>
    <alternativeName>
        <fullName evidence="12">OsGAMyb</fullName>
    </alternativeName>
</protein>
<dbReference type="GO" id="GO:0009555">
    <property type="term" value="P:pollen development"/>
    <property type="evidence" value="ECO:0007669"/>
    <property type="project" value="UniProtKB-ARBA"/>
</dbReference>
<dbReference type="PROSITE" id="PS51294">
    <property type="entry name" value="HTH_MYB"/>
    <property type="match status" value="2"/>
</dbReference>
<dbReference type="CDD" id="cd00167">
    <property type="entry name" value="SANT"/>
    <property type="match status" value="2"/>
</dbReference>
<dbReference type="GO" id="GO:0009908">
    <property type="term" value="P:flower development"/>
    <property type="evidence" value="ECO:0007669"/>
    <property type="project" value="UniProtKB-KW"/>
</dbReference>
<organism evidence="16 17">
    <name type="scientific">Urochloa decumbens</name>
    <dbReference type="NCBI Taxonomy" id="240449"/>
    <lineage>
        <taxon>Eukaryota</taxon>
        <taxon>Viridiplantae</taxon>
        <taxon>Streptophyta</taxon>
        <taxon>Embryophyta</taxon>
        <taxon>Tracheophyta</taxon>
        <taxon>Spermatophyta</taxon>
        <taxon>Magnoliopsida</taxon>
        <taxon>Liliopsida</taxon>
        <taxon>Poales</taxon>
        <taxon>Poaceae</taxon>
        <taxon>PACMAD clade</taxon>
        <taxon>Panicoideae</taxon>
        <taxon>Panicodae</taxon>
        <taxon>Paniceae</taxon>
        <taxon>Melinidinae</taxon>
        <taxon>Urochloa</taxon>
    </lineage>
</organism>
<dbReference type="Pfam" id="PF00249">
    <property type="entry name" value="Myb_DNA-binding"/>
    <property type="match status" value="2"/>
</dbReference>
<feature type="compositionally biased region" description="Low complexity" evidence="13">
    <location>
        <begin position="1"/>
        <end position="12"/>
    </location>
</feature>
<proteinExistence type="predicted"/>
<evidence type="ECO:0000256" key="9">
    <source>
        <dbReference type="ARBA" id="ARBA00023163"/>
    </source>
</evidence>
<feature type="compositionally biased region" description="Basic and acidic residues" evidence="13">
    <location>
        <begin position="19"/>
        <end position="42"/>
    </location>
</feature>
<evidence type="ECO:0000256" key="6">
    <source>
        <dbReference type="ARBA" id="ARBA00023089"/>
    </source>
</evidence>
<feature type="domain" description="Myb-like" evidence="14">
    <location>
        <begin position="47"/>
        <end position="96"/>
    </location>
</feature>
<gene>
    <name evidence="16" type="ORF">URODEC1_LOCUS18736</name>
</gene>
<dbReference type="GO" id="GO:1901141">
    <property type="term" value="P:regulation of lignin biosynthetic process"/>
    <property type="evidence" value="ECO:0007669"/>
    <property type="project" value="UniProtKB-ARBA"/>
</dbReference>
<feature type="region of interest" description="Disordered" evidence="13">
    <location>
        <begin position="338"/>
        <end position="361"/>
    </location>
</feature>
<feature type="region of interest" description="Disordered" evidence="13">
    <location>
        <begin position="1"/>
        <end position="50"/>
    </location>
</feature>
<dbReference type="PROSITE" id="PS50090">
    <property type="entry name" value="MYB_LIKE"/>
    <property type="match status" value="2"/>
</dbReference>
<evidence type="ECO:0000256" key="3">
    <source>
        <dbReference type="ARBA" id="ARBA00022737"/>
    </source>
</evidence>
<comment type="subcellular location">
    <subcellularLocation>
        <location evidence="1">Nucleus</location>
    </subcellularLocation>
</comment>
<dbReference type="AlphaFoldDB" id="A0ABC8WXZ9"/>
<sequence length="437" mass="46965">MERSPGAPLASSPEEEEEKAAVEFGHHGEEEAPDQEQQREEAAPVVLKKGPWTTAEDAMLVDHVRRHGEGNWNAVQRLTGLLRCGKSCRLRWTNHLRPNLKKGSFSPDEELLIAQLHAQLGNKWARMAAHLPGRTDNEIKNYWNTRTKRRQRAGLPVYPPEVQLHLALTKRRRYAEFSPAPELSPGTAAAAANVQAALNAAAVSAGYTSSRPAPLDLARQLAAAATSQAAVHQFLSPPPFSAPSSPWPKPFARNAQYFQLAHFVARVPVHAGPVPRLRVELPSNQFGQAPPPASAAAGFGVGAALPDQHQHQHQNAASLDKMLQELHEAIKVETPAALAPANGGGGAVLERHGGARDNKSDDMDTLFDLMIPTLNAPETVPLAPAAAPNHSGSTSQHSSDDQDPSTIDPPAAGGASSSDQDWGFDSVCQWSNMSRIC</sequence>